<feature type="compositionally biased region" description="Pro residues" evidence="1">
    <location>
        <begin position="58"/>
        <end position="77"/>
    </location>
</feature>
<keyword evidence="3" id="KW-1185">Reference proteome</keyword>
<feature type="region of interest" description="Disordered" evidence="1">
    <location>
        <begin position="20"/>
        <end position="177"/>
    </location>
</feature>
<organism evidence="3 4">
    <name type="scientific">Spodoptera litura</name>
    <name type="common">Asian cotton leafworm</name>
    <dbReference type="NCBI Taxonomy" id="69820"/>
    <lineage>
        <taxon>Eukaryota</taxon>
        <taxon>Metazoa</taxon>
        <taxon>Ecdysozoa</taxon>
        <taxon>Arthropoda</taxon>
        <taxon>Hexapoda</taxon>
        <taxon>Insecta</taxon>
        <taxon>Pterygota</taxon>
        <taxon>Neoptera</taxon>
        <taxon>Endopterygota</taxon>
        <taxon>Lepidoptera</taxon>
        <taxon>Glossata</taxon>
        <taxon>Ditrysia</taxon>
        <taxon>Noctuoidea</taxon>
        <taxon>Noctuidae</taxon>
        <taxon>Amphipyrinae</taxon>
        <taxon>Spodoptera</taxon>
    </lineage>
</organism>
<proteinExistence type="predicted"/>
<dbReference type="KEGG" id="sliu:111356792"/>
<feature type="region of interest" description="Disordered" evidence="1">
    <location>
        <begin position="1477"/>
        <end position="1508"/>
    </location>
</feature>
<dbReference type="InterPro" id="IPR008042">
    <property type="entry name" value="Retrotrans_Pao"/>
</dbReference>
<feature type="compositionally biased region" description="Low complexity" evidence="1">
    <location>
        <begin position="79"/>
        <end position="101"/>
    </location>
</feature>
<accession>A0A9J7EEX1</accession>
<dbReference type="GO" id="GO:0015074">
    <property type="term" value="P:DNA integration"/>
    <property type="evidence" value="ECO:0007669"/>
    <property type="project" value="InterPro"/>
</dbReference>
<dbReference type="PROSITE" id="PS50994">
    <property type="entry name" value="INTEGRASE"/>
    <property type="match status" value="1"/>
</dbReference>
<dbReference type="Pfam" id="PF18701">
    <property type="entry name" value="DUF5641"/>
    <property type="match status" value="1"/>
</dbReference>
<dbReference type="PANTHER" id="PTHR47331">
    <property type="entry name" value="PHD-TYPE DOMAIN-CONTAINING PROTEIN"/>
    <property type="match status" value="1"/>
</dbReference>
<evidence type="ECO:0000313" key="4">
    <source>
        <dbReference type="RefSeq" id="XP_022827044.1"/>
    </source>
</evidence>
<dbReference type="OrthoDB" id="5983986at2759"/>
<evidence type="ECO:0000259" key="2">
    <source>
        <dbReference type="PROSITE" id="PS50994"/>
    </source>
</evidence>
<evidence type="ECO:0000256" key="1">
    <source>
        <dbReference type="SAM" id="MobiDB-lite"/>
    </source>
</evidence>
<feature type="compositionally biased region" description="Basic and acidic residues" evidence="1">
    <location>
        <begin position="267"/>
        <end position="286"/>
    </location>
</feature>
<dbReference type="SUPFAM" id="SSF56672">
    <property type="entry name" value="DNA/RNA polymerases"/>
    <property type="match status" value="1"/>
</dbReference>
<dbReference type="InterPro" id="IPR043502">
    <property type="entry name" value="DNA/RNA_pol_sf"/>
</dbReference>
<dbReference type="SUPFAM" id="SSF53098">
    <property type="entry name" value="Ribonuclease H-like"/>
    <property type="match status" value="1"/>
</dbReference>
<reference evidence="4" key="1">
    <citation type="submission" date="2025-08" db="UniProtKB">
        <authorList>
            <consortium name="RefSeq"/>
        </authorList>
    </citation>
    <scope>IDENTIFICATION</scope>
    <source>
        <strain evidence="4">Ishihara</strain>
        <tissue evidence="4">Whole body</tissue>
    </source>
</reference>
<feature type="region of interest" description="Disordered" evidence="1">
    <location>
        <begin position="250"/>
        <end position="298"/>
    </location>
</feature>
<evidence type="ECO:0000313" key="3">
    <source>
        <dbReference type="Proteomes" id="UP000301870"/>
    </source>
</evidence>
<feature type="compositionally biased region" description="Polar residues" evidence="1">
    <location>
        <begin position="111"/>
        <end position="130"/>
    </location>
</feature>
<dbReference type="InterPro" id="IPR036397">
    <property type="entry name" value="RNaseH_sf"/>
</dbReference>
<dbReference type="InterPro" id="IPR040676">
    <property type="entry name" value="DUF5641"/>
</dbReference>
<dbReference type="CDD" id="cd01644">
    <property type="entry name" value="RT_pepA17"/>
    <property type="match status" value="1"/>
</dbReference>
<dbReference type="Pfam" id="PF03564">
    <property type="entry name" value="DUF1759"/>
    <property type="match status" value="1"/>
</dbReference>
<dbReference type="PANTHER" id="PTHR47331:SF1">
    <property type="entry name" value="GAG-LIKE PROTEIN"/>
    <property type="match status" value="1"/>
</dbReference>
<name>A0A9J7EEX1_SPOLT</name>
<dbReference type="Gene3D" id="3.30.420.10">
    <property type="entry name" value="Ribonuclease H-like superfamily/Ribonuclease H"/>
    <property type="match status" value="2"/>
</dbReference>
<sequence>MPTTRSKGKAPEAWIVDVAAVRHEEPPRSPSIATRSTYLPRPPTPPRPASRHSSPLRHSPPPRHASPLRHSPPPRHASPPRLASPPRRASPPRHSTTSRPANSPRRVNLPRSATSPRPATLTRPANSPHRTTPPRATGRPASISTPTAYRDMRRESTPNRDYGLPRIENRTRTIRPAAFSTRTLAHSVEEQPIHKSRPASVKNNRKAIKAREDVLRLKLQLAELELQKAEDYIDSDYEDDARSKADYVRSWVEDAPRPVPRNTDTNKQPEDRPTEDNHDKETRYGDRSPSIKIERDDDPLRSFVSQLTKAITTLADRKSDTPSSQPHPAVSKVIMALPTFSGAHTEWLSFKAMYDTTKTYFNNVENTARLRRSLKGRALEAVNSELIGESNPAEIMKELELQFGRPDSIAQAEIDKIKSLPRCTEAPRDICTFANKVRSAVITLSALRKDHYLINAEVLRGLTEKLPNSLRSQWYRAYTEQFQSTPDLKCFSEFISEQARYCSAFAPAENVNASDSARRTVQRTLIVSKDSDNTTKVRNCKICTRDGHFTSQCDTFIQADSNKRWELAKRHALCFRCLKVRSRGHSCKSKQCGVDGCSRTHHQSLHFKQKGDSTSVKDPTETVASSSARTKAQAFLKIVPVCVSGPAGEVRTYALLDDGSTVSLVDEELVTQVGAPGKPDPLNIKAIGDTSIDLPQSYRIKMKLRGQSPETRTFDISARTVPNLKLTPQRVSPRDFRDCKHLKDLSASLSYKTAVPRVLIGQDNWHLLIASETRRGPSYQPVASLTPLGWVLHGARSRALGQRVHFMYQLCNNDDSIDRRLKEYFALESIIVNPRRPKSDPEKQAEEILHNSVCRLEDGRVQTGLLWKNNTVSMPDSYENAVKRLLAVERKIDKHPGLKANYNQQLEDLVRKGYAEEAPVEKTPGKTWYLPHFDVHNPAKPNKLRIVHDAAAKSKGMSLNDYLLTGPDLLQSLPGVMMRFRRHPIAVTADIAEMFMQVRVQPCDRDALRYLWRGDVREGAPREYRMCSIIFGAASSPCTAIFAKNWNAEQYTKEYPRAVKAIVKNHYMDDYLDSFETEEEAVSVATQVKEIHQKACFVLRKWMSTHTNIARALEPEAVLSTNDTTVKLINSEEKILGLMWDPQRDTFAFNMKLLKLPSNILHKQQHTKREALKIVMSLYDPLGLASPVTIKAKQILQEAWRQGTGWDETLPESLAKQWTAWLQQLHRLNNIKIPRCYAGYSAAANVQLHVFTDASELAYAAVAYWRTESEEGHVNVSLVMAKARVAPLKITSIPRLELQAAVLGTRIAAAVKEEHEIDPPTIYWTDSKTVLTWIKRGSRSYKPFVAHRLAEIEESSKVNNWRWVPSKINIADAATRDVPSNFESAHAWYTGPIFLRLSEKQWPSQGDVGDTQTGEERVNIVRLEQQLKVSEAIPDATRFSKWERLVRTTARVLQFIQLCKKHKEHVLYKRTRKNLQSDPDWRRNNNKIKHRAGTTPQTKKKRDETTKHKQISAELLRSAERLLVKATQEQTFHREIAALTGNIEINFDSKLRQIPIELTDGIITIKSRISAAEGVGEYVKRPPVIDGDNKITQLYIEWTHRRLHHSGTETTINEIRQHYWVLRLRPVTKKIIFQCLMCRIRRAAPPQPATGNHPKSRLAHHQRPFTYTGLDYFGPLSVTVGRQHHKRYVALFTCLTSRAVHLEVAASLSADSCIMALRRFAARRGCPAEIYSDNGTNMHGADKEMREAVADEANSKGIVWRFITPSAPFMGGAWERLVRCVKTALYTVLNERHPSEEVLTTLLCEVEYTVNSRPLTHVSVDLEEEESITPNHILLGGSARLPPIGYFTDADSNSSKYWRRAQTLADMFWRRWVREYLPELQHRREPHGTGLKYEVGDPVLIADGQLPRNSWPRGRITATYPGPDGQVRTVEVRTAAGILKRPVKKLVPLPK</sequence>
<dbReference type="Proteomes" id="UP000301870">
    <property type="component" value="Chromosome 23"/>
</dbReference>
<dbReference type="GO" id="GO:0071897">
    <property type="term" value="P:DNA biosynthetic process"/>
    <property type="evidence" value="ECO:0007669"/>
    <property type="project" value="UniProtKB-ARBA"/>
</dbReference>
<dbReference type="GO" id="GO:0042575">
    <property type="term" value="C:DNA polymerase complex"/>
    <property type="evidence" value="ECO:0007669"/>
    <property type="project" value="UniProtKB-ARBA"/>
</dbReference>
<dbReference type="GeneID" id="111356792"/>
<dbReference type="InterPro" id="IPR012337">
    <property type="entry name" value="RNaseH-like_sf"/>
</dbReference>
<dbReference type="GO" id="GO:0003676">
    <property type="term" value="F:nucleic acid binding"/>
    <property type="evidence" value="ECO:0007669"/>
    <property type="project" value="InterPro"/>
</dbReference>
<dbReference type="Pfam" id="PF05380">
    <property type="entry name" value="Peptidase_A17"/>
    <property type="match status" value="1"/>
</dbReference>
<dbReference type="InterPro" id="IPR005312">
    <property type="entry name" value="DUF1759"/>
</dbReference>
<protein>
    <submittedName>
        <fullName evidence="4">Uncharacterized protein LOC111356792</fullName>
    </submittedName>
</protein>
<dbReference type="RefSeq" id="XP_022827044.1">
    <property type="nucleotide sequence ID" value="XM_022971276.1"/>
</dbReference>
<feature type="domain" description="Integrase catalytic" evidence="2">
    <location>
        <begin position="1660"/>
        <end position="1838"/>
    </location>
</feature>
<gene>
    <name evidence="4" type="primary">LOC111356792</name>
</gene>
<dbReference type="InterPro" id="IPR001584">
    <property type="entry name" value="Integrase_cat-core"/>
</dbReference>